<dbReference type="HOGENOM" id="CLU_029114_0_0_11"/>
<evidence type="ECO:0008006" key="4">
    <source>
        <dbReference type="Google" id="ProtNLM"/>
    </source>
</evidence>
<dbReference type="Proteomes" id="UP000000851">
    <property type="component" value="Chromosome"/>
</dbReference>
<dbReference type="eggNOG" id="COG3463">
    <property type="taxonomic scope" value="Bacteria"/>
</dbReference>
<dbReference type="InterPro" id="IPR018650">
    <property type="entry name" value="STSV1_Orf64"/>
</dbReference>
<evidence type="ECO:0000313" key="2">
    <source>
        <dbReference type="EMBL" id="ACU71491.1"/>
    </source>
</evidence>
<dbReference type="InParanoid" id="C7PXN8"/>
<feature type="transmembrane region" description="Helical" evidence="1">
    <location>
        <begin position="330"/>
        <end position="349"/>
    </location>
</feature>
<evidence type="ECO:0000313" key="3">
    <source>
        <dbReference type="Proteomes" id="UP000000851"/>
    </source>
</evidence>
<reference evidence="2 3" key="1">
    <citation type="journal article" date="2009" name="Stand. Genomic Sci.">
        <title>Complete genome sequence of Catenulispora acidiphila type strain (ID 139908).</title>
        <authorList>
            <person name="Copeland A."/>
            <person name="Lapidus A."/>
            <person name="Glavina Del Rio T."/>
            <person name="Nolan M."/>
            <person name="Lucas S."/>
            <person name="Chen F."/>
            <person name="Tice H."/>
            <person name="Cheng J.F."/>
            <person name="Bruce D."/>
            <person name="Goodwin L."/>
            <person name="Pitluck S."/>
            <person name="Mikhailova N."/>
            <person name="Pati A."/>
            <person name="Ivanova N."/>
            <person name="Mavromatis K."/>
            <person name="Chen A."/>
            <person name="Palaniappan K."/>
            <person name="Chain P."/>
            <person name="Land M."/>
            <person name="Hauser L."/>
            <person name="Chang Y.J."/>
            <person name="Jeffries C.D."/>
            <person name="Chertkov O."/>
            <person name="Brettin T."/>
            <person name="Detter J.C."/>
            <person name="Han C."/>
            <person name="Ali Z."/>
            <person name="Tindall B.J."/>
            <person name="Goker M."/>
            <person name="Bristow J."/>
            <person name="Eisen J.A."/>
            <person name="Markowitz V."/>
            <person name="Hugenholtz P."/>
            <person name="Kyrpides N.C."/>
            <person name="Klenk H.P."/>
        </authorList>
    </citation>
    <scope>NUCLEOTIDE SEQUENCE [LARGE SCALE GENOMIC DNA]</scope>
    <source>
        <strain evidence="3">DSM 44928 / JCM 14897 / NBRC 102108 / NRRL B-24433 / ID139908</strain>
    </source>
</reference>
<gene>
    <name evidence="2" type="ordered locus">Caci_2573</name>
</gene>
<dbReference type="STRING" id="479433.Caci_2573"/>
<protein>
    <recommendedName>
        <fullName evidence="4">DUF2079 domain-containing protein</fullName>
    </recommendedName>
</protein>
<feature type="transmembrane region" description="Helical" evidence="1">
    <location>
        <begin position="207"/>
        <end position="233"/>
    </location>
</feature>
<dbReference type="KEGG" id="cai:Caci_2573"/>
<organism evidence="2 3">
    <name type="scientific">Catenulispora acidiphila (strain DSM 44928 / JCM 14897 / NBRC 102108 / NRRL B-24433 / ID139908)</name>
    <dbReference type="NCBI Taxonomy" id="479433"/>
    <lineage>
        <taxon>Bacteria</taxon>
        <taxon>Bacillati</taxon>
        <taxon>Actinomycetota</taxon>
        <taxon>Actinomycetes</taxon>
        <taxon>Catenulisporales</taxon>
        <taxon>Catenulisporaceae</taxon>
        <taxon>Catenulispora</taxon>
    </lineage>
</organism>
<evidence type="ECO:0000256" key="1">
    <source>
        <dbReference type="SAM" id="Phobius"/>
    </source>
</evidence>
<feature type="transmembrane region" description="Helical" evidence="1">
    <location>
        <begin position="361"/>
        <end position="378"/>
    </location>
</feature>
<feature type="transmembrane region" description="Helical" evidence="1">
    <location>
        <begin position="240"/>
        <end position="258"/>
    </location>
</feature>
<keyword evidence="3" id="KW-1185">Reference proteome</keyword>
<keyword evidence="1" id="KW-0472">Membrane</keyword>
<name>C7PXN8_CATAD</name>
<proteinExistence type="predicted"/>
<keyword evidence="1" id="KW-0812">Transmembrane</keyword>
<dbReference type="AlphaFoldDB" id="C7PXN8"/>
<accession>C7PXN8</accession>
<dbReference type="EMBL" id="CP001700">
    <property type="protein sequence ID" value="ACU71491.1"/>
    <property type="molecule type" value="Genomic_DNA"/>
</dbReference>
<sequence>MLREWDLREAMADAVDDLAAEAIALALLEASAEAIDAWPDVESTNALNLAVCAGALYSAVAIRLHQLFETGGYDLGIFGQYAKALAQGHAPTSPYRAKGTDLTQAGPNLFSDHFSPILGVLGPVDRLVPHVEVLLLVQAALTAWSVYVVTRCATKRLGSRSGTAIGAAYALSWGIQQLIGFDFHEVAFALPFISLAIAAYLDGRFRAAAIWAALLLLVKEDMGLTVFVFGVLIGRRDPRTARVLCVLGPLVMVVALSISTSRVGGFSALLAQPYAIFIKLLFPPVKLLTVSMLLLPTAFLMLRSPIALLVVPTLLWRFTADTPSYWGLGFHYSAVLMPIIFLAMVDSLTTPPQRWLAGRRLPQLAMGFAIATCALFPINTLAKPSFWHTPAYARDAQQAVNHIPKNALVAASGDLAPHLVDKATVYPLVTIDAINTLHLSWLAIDTGDPAIATPTGRLLMHQIGDSGFREIFSKGGFVVLVRPQAEESP</sequence>
<dbReference type="Pfam" id="PF09852">
    <property type="entry name" value="DUF2079"/>
    <property type="match status" value="1"/>
</dbReference>
<keyword evidence="1" id="KW-1133">Transmembrane helix</keyword>